<dbReference type="RefSeq" id="WP_119948792.1">
    <property type="nucleotide sequence ID" value="NZ_QZEZ01000001.1"/>
</dbReference>
<evidence type="ECO:0000256" key="5">
    <source>
        <dbReference type="SAM" id="MobiDB-lite"/>
    </source>
</evidence>
<dbReference type="Pfam" id="PF00132">
    <property type="entry name" value="Hexapep"/>
    <property type="match status" value="1"/>
</dbReference>
<dbReference type="InterPro" id="IPR001451">
    <property type="entry name" value="Hexapep"/>
</dbReference>
<gene>
    <name evidence="6" type="ORF">D5H78_02530</name>
</gene>
<evidence type="ECO:0000256" key="1">
    <source>
        <dbReference type="ARBA" id="ARBA00007274"/>
    </source>
</evidence>
<dbReference type="SUPFAM" id="SSF51161">
    <property type="entry name" value="Trimeric LpxA-like enzymes"/>
    <property type="match status" value="1"/>
</dbReference>
<dbReference type="AlphaFoldDB" id="A0A3A3Z9V0"/>
<dbReference type="PANTHER" id="PTHR42811">
    <property type="entry name" value="SERINE ACETYLTRANSFERASE"/>
    <property type="match status" value="1"/>
</dbReference>
<evidence type="ECO:0000256" key="4">
    <source>
        <dbReference type="ARBA" id="ARBA00023315"/>
    </source>
</evidence>
<name>A0A3A3Z9V0_9ACTN</name>
<dbReference type="Gene3D" id="2.160.10.10">
    <property type="entry name" value="Hexapeptide repeat proteins"/>
    <property type="match status" value="1"/>
</dbReference>
<keyword evidence="7" id="KW-1185">Reference proteome</keyword>
<protein>
    <submittedName>
        <fullName evidence="6">Serine acetyltransferase</fullName>
    </submittedName>
</protein>
<proteinExistence type="inferred from homology"/>
<dbReference type="EMBL" id="QZEZ01000001">
    <property type="protein sequence ID" value="RJK97866.1"/>
    <property type="molecule type" value="Genomic_DNA"/>
</dbReference>
<dbReference type="GO" id="GO:0016746">
    <property type="term" value="F:acyltransferase activity"/>
    <property type="evidence" value="ECO:0007669"/>
    <property type="project" value="UniProtKB-KW"/>
</dbReference>
<evidence type="ECO:0000313" key="7">
    <source>
        <dbReference type="Proteomes" id="UP000265614"/>
    </source>
</evidence>
<dbReference type="InterPro" id="IPR018357">
    <property type="entry name" value="Hexapep_transf_CS"/>
</dbReference>
<reference evidence="6 7" key="1">
    <citation type="submission" date="2018-09" db="EMBL/GenBank/DDBJ databases">
        <title>YIM 75000 draft genome.</title>
        <authorList>
            <person name="Tang S."/>
            <person name="Feng Y."/>
        </authorList>
    </citation>
    <scope>NUCLEOTIDE SEQUENCE [LARGE SCALE GENOMIC DNA]</scope>
    <source>
        <strain evidence="6 7">YIM 75000</strain>
    </source>
</reference>
<dbReference type="Proteomes" id="UP000265614">
    <property type="component" value="Unassembled WGS sequence"/>
</dbReference>
<comment type="similarity">
    <text evidence="1">Belongs to the transferase hexapeptide repeat family.</text>
</comment>
<evidence type="ECO:0000313" key="6">
    <source>
        <dbReference type="EMBL" id="RJK97866.1"/>
    </source>
</evidence>
<sequence>MTALTEGRGSSGAPAEGAPGEAEQGAAAQGAVSTAPLRVLLREDLRTHGRLSHPGLHVLAVYRVGHWRRSQPALVRKPVSALYKLVDRWVVRTLYGTEISDRARIGRQVKIGHHQALMVPAGSEIGDGCLLRQGVSIGYARDGAPAGAVPRLGRRVEVGPHSVIIGPITIGDDVKIGPLSLVSRSVPAGATVFSAPARVMPAPPRG</sequence>
<dbReference type="CDD" id="cd03354">
    <property type="entry name" value="LbH_SAT"/>
    <property type="match status" value="1"/>
</dbReference>
<dbReference type="OrthoDB" id="2643438at2"/>
<organism evidence="6 7">
    <name type="scientific">Vallicoccus soli</name>
    <dbReference type="NCBI Taxonomy" id="2339232"/>
    <lineage>
        <taxon>Bacteria</taxon>
        <taxon>Bacillati</taxon>
        <taxon>Actinomycetota</taxon>
        <taxon>Actinomycetes</taxon>
        <taxon>Motilibacterales</taxon>
        <taxon>Vallicoccaceae</taxon>
        <taxon>Vallicoccus</taxon>
    </lineage>
</organism>
<feature type="region of interest" description="Disordered" evidence="5">
    <location>
        <begin position="1"/>
        <end position="30"/>
    </location>
</feature>
<accession>A0A3A3Z9V0</accession>
<dbReference type="InterPro" id="IPR011004">
    <property type="entry name" value="Trimer_LpxA-like_sf"/>
</dbReference>
<keyword evidence="4" id="KW-0012">Acyltransferase</keyword>
<dbReference type="PROSITE" id="PS00101">
    <property type="entry name" value="HEXAPEP_TRANSFERASES"/>
    <property type="match status" value="1"/>
</dbReference>
<evidence type="ECO:0000256" key="2">
    <source>
        <dbReference type="ARBA" id="ARBA00022679"/>
    </source>
</evidence>
<keyword evidence="2 6" id="KW-0808">Transferase</keyword>
<dbReference type="InterPro" id="IPR045304">
    <property type="entry name" value="LbH_SAT"/>
</dbReference>
<comment type="caution">
    <text evidence="6">The sequence shown here is derived from an EMBL/GenBank/DDBJ whole genome shotgun (WGS) entry which is preliminary data.</text>
</comment>
<keyword evidence="3" id="KW-0677">Repeat</keyword>
<evidence type="ECO:0000256" key="3">
    <source>
        <dbReference type="ARBA" id="ARBA00022737"/>
    </source>
</evidence>